<organism evidence="1 2">
    <name type="scientific">Lindgomyces ingoldianus</name>
    <dbReference type="NCBI Taxonomy" id="673940"/>
    <lineage>
        <taxon>Eukaryota</taxon>
        <taxon>Fungi</taxon>
        <taxon>Dikarya</taxon>
        <taxon>Ascomycota</taxon>
        <taxon>Pezizomycotina</taxon>
        <taxon>Dothideomycetes</taxon>
        <taxon>Pleosporomycetidae</taxon>
        <taxon>Pleosporales</taxon>
        <taxon>Lindgomycetaceae</taxon>
        <taxon>Lindgomyces</taxon>
    </lineage>
</organism>
<proteinExistence type="predicted"/>
<comment type="caution">
    <text evidence="1">The sequence shown here is derived from an EMBL/GenBank/DDBJ whole genome shotgun (WGS) entry which is preliminary data.</text>
</comment>
<dbReference type="EMBL" id="MU003494">
    <property type="protein sequence ID" value="KAF2476573.1"/>
    <property type="molecule type" value="Genomic_DNA"/>
</dbReference>
<accession>A0ACB6RCT8</accession>
<sequence length="409" mass="45899">MRNIPPDVLLSWPTPNYQDPATRGNALIIVNAVFISLVMLVVSLRIYTRLAIKRWFGSDDVFIMLALIFSIALTVIVILANQVYGWNRHIYDVPFTKIAATLQIAMAAKVIFTAAATFTRLSLLCFYYRLVHDSSKKIFTWAVHANVAFQVAIFISFVCLSIFQCNPVRNYWIFGAPANTCLDEGKVTLAAGIINCVADVFCTLLPIPMVISLQMPRRQRMAVIVLFSLGFIVTVAGIVRTWYIYKSLIAEYDETWYAFPLWIAAAVEIDLGVICASAPVLRPLLSKLPWSLSITSSRFSRRTSVSGNFIPRNSSNKYRSGTTLQGNLTERKGEHEYELRQWDDVERGVRNDEDSVGESQVAIWSNVDGDQDRSRGFRINQTAPLDPEASDLHLETVSIRSLDAVGIAR</sequence>
<protein>
    <submittedName>
        <fullName evidence="1">Uncharacterized protein</fullName>
    </submittedName>
</protein>
<keyword evidence="2" id="KW-1185">Reference proteome</keyword>
<name>A0ACB6RCT8_9PLEO</name>
<evidence type="ECO:0000313" key="1">
    <source>
        <dbReference type="EMBL" id="KAF2476573.1"/>
    </source>
</evidence>
<dbReference type="Proteomes" id="UP000799755">
    <property type="component" value="Unassembled WGS sequence"/>
</dbReference>
<reference evidence="1" key="1">
    <citation type="journal article" date="2020" name="Stud. Mycol.">
        <title>101 Dothideomycetes genomes: a test case for predicting lifestyles and emergence of pathogens.</title>
        <authorList>
            <person name="Haridas S."/>
            <person name="Albert R."/>
            <person name="Binder M."/>
            <person name="Bloem J."/>
            <person name="Labutti K."/>
            <person name="Salamov A."/>
            <person name="Andreopoulos B."/>
            <person name="Baker S."/>
            <person name="Barry K."/>
            <person name="Bills G."/>
            <person name="Bluhm B."/>
            <person name="Cannon C."/>
            <person name="Castanera R."/>
            <person name="Culley D."/>
            <person name="Daum C."/>
            <person name="Ezra D."/>
            <person name="Gonzalez J."/>
            <person name="Henrissat B."/>
            <person name="Kuo A."/>
            <person name="Liang C."/>
            <person name="Lipzen A."/>
            <person name="Lutzoni F."/>
            <person name="Magnuson J."/>
            <person name="Mondo S."/>
            <person name="Nolan M."/>
            <person name="Ohm R."/>
            <person name="Pangilinan J."/>
            <person name="Park H.-J."/>
            <person name="Ramirez L."/>
            <person name="Alfaro M."/>
            <person name="Sun H."/>
            <person name="Tritt A."/>
            <person name="Yoshinaga Y."/>
            <person name="Zwiers L.-H."/>
            <person name="Turgeon B."/>
            <person name="Goodwin S."/>
            <person name="Spatafora J."/>
            <person name="Crous P."/>
            <person name="Grigoriev I."/>
        </authorList>
    </citation>
    <scope>NUCLEOTIDE SEQUENCE</scope>
    <source>
        <strain evidence="1">ATCC 200398</strain>
    </source>
</reference>
<gene>
    <name evidence="1" type="ORF">BDR25DRAFT_375541</name>
</gene>
<evidence type="ECO:0000313" key="2">
    <source>
        <dbReference type="Proteomes" id="UP000799755"/>
    </source>
</evidence>